<feature type="non-terminal residue" evidence="2">
    <location>
        <position position="1192"/>
    </location>
</feature>
<feature type="compositionally biased region" description="Polar residues" evidence="1">
    <location>
        <begin position="837"/>
        <end position="900"/>
    </location>
</feature>
<keyword evidence="3" id="KW-1185">Reference proteome</keyword>
<comment type="caution">
    <text evidence="2">The sequence shown here is derived from an EMBL/GenBank/DDBJ whole genome shotgun (WGS) entry which is preliminary data.</text>
</comment>
<feature type="compositionally biased region" description="Polar residues" evidence="1">
    <location>
        <begin position="1079"/>
        <end position="1093"/>
    </location>
</feature>
<reference evidence="2" key="1">
    <citation type="submission" date="2023-07" db="EMBL/GenBank/DDBJ databases">
        <title>Chromosome-level genome assembly of Artemia franciscana.</title>
        <authorList>
            <person name="Jo E."/>
        </authorList>
    </citation>
    <scope>NUCLEOTIDE SEQUENCE</scope>
    <source>
        <tissue evidence="2">Whole body</tissue>
    </source>
</reference>
<feature type="region of interest" description="Disordered" evidence="1">
    <location>
        <begin position="1161"/>
        <end position="1192"/>
    </location>
</feature>
<feature type="compositionally biased region" description="Basic residues" evidence="1">
    <location>
        <begin position="1002"/>
        <end position="1011"/>
    </location>
</feature>
<dbReference type="AlphaFoldDB" id="A0AA88L3Y4"/>
<sequence>MGSEVKEENQIPEIFGILNSDFSQVVNYVEEKNDIIINESTNILTRTNQEECGAEKLETAAPNQNEVTKFLSHVTDSAKSDSITEQITNSLRDGEAALSEAASQNNPLLKLISLMESELDDDIKSIEDDLQKVSCYEKLENIVENMKSDAPFSLCEKEMSAGVLSSANMMDDIYMFLKTAASTDKLINASEEQVNTINRLIEDDPFVFFDRLQSMLFELGIEQRVKILNEVQPGEEFVMRLLRSFYHMVTFGEKLKPHIRSLESKFMREIDTSWDLVPKYFFFKCIYSEVRIRVLIMPSITDICKQENRTEFSHELYKLNNIMLDVSEKWKKTEDNLMIYHENQLAVKLRRKLLLEEYKKSEESIKALAVESSGKSNGKSSEEEDDIPKTLDYLISRPRGLACPNALLQESALEVCKKCGVSMCTCAECTVGHLLSCSLKFDVDDAPKEMSETQMDGKTVPLEEKNFPKINEKKSSEEEDDIPKTLDYLISRPRGLACPNALLQESALEVCKKCGVSMCTCAECTVGHLLSCSLKFDVDDAPKEMSETQMDGKTVPLEEKNFPKINEKWKPRLAAELADLLKQIHLAESEETESEKSTLSSKTEEEKPHSEKKQVISETKPESLVNLATQKFQEVQKSKDIFKFGYASTKPDSKETKTEACSTAHLPKGAPNRPKSEMPDSSPNHNAGSSCMSSHLGCKHDASPSCGSSHSGGSDDSDTDTIEMKKGHCDCCHHDGTSVIRNAAMARRYPAIRQRLRSVLERRKAEKVAEQQLTKEKTVQNTAARPSAKPPVFAEKSPVSKPVNHVKGTPQAVPVEAPQKSRPSAQVKAQIQRESKPPQQRSVTAQSKTTAPTQSILRTPSNVQTGPRPQSKTTAPAQSVRKTSNVLSAAPPQSKTTVPAQSVRKAPSNVQTVTPPQAISDQRSAKIAELSKINAKQQSKGVEPSKPVGKKVGGKPTVVQAVSKETKAEEKEALSKKLEEVTKKAEGLLKAKAVLPKQGVGSKKKEKKGGKPKKEPPPPPVIPEPKPKSEIDQILEYIEGDEEKPKEVKPQYVESANEKKAAKKARQKERKQAEFIAKQTDTIQEKPSQQSEMNGMVRIVHDPVTQRAIITPVQHGYPPVPPQHTYPYMPMPGGPMYNQYPQGQYPGHGYYPPMYPPMYPGMQQQGYGYQQPQANGYQPPQNNPVYPQPTQQ</sequence>
<proteinExistence type="predicted"/>
<feature type="compositionally biased region" description="Polar residues" evidence="1">
    <location>
        <begin position="679"/>
        <end position="693"/>
    </location>
</feature>
<evidence type="ECO:0000313" key="3">
    <source>
        <dbReference type="Proteomes" id="UP001187531"/>
    </source>
</evidence>
<feature type="region of interest" description="Disordered" evidence="1">
    <location>
        <begin position="987"/>
        <end position="1095"/>
    </location>
</feature>
<feature type="region of interest" description="Disordered" evidence="1">
    <location>
        <begin position="768"/>
        <end position="975"/>
    </location>
</feature>
<feature type="region of interest" description="Disordered" evidence="1">
    <location>
        <begin position="647"/>
        <end position="694"/>
    </location>
</feature>
<feature type="compositionally biased region" description="Basic and acidic residues" evidence="1">
    <location>
        <begin position="602"/>
        <end position="619"/>
    </location>
</feature>
<accession>A0AA88L3Y4</accession>
<name>A0AA88L3Y4_ARTSF</name>
<feature type="region of interest" description="Disordered" evidence="1">
    <location>
        <begin position="588"/>
        <end position="619"/>
    </location>
</feature>
<protein>
    <submittedName>
        <fullName evidence="2">Uncharacterized protein</fullName>
    </submittedName>
</protein>
<feature type="compositionally biased region" description="Basic and acidic residues" evidence="1">
    <location>
        <begin position="964"/>
        <end position="975"/>
    </location>
</feature>
<feature type="compositionally biased region" description="Polar residues" evidence="1">
    <location>
        <begin position="908"/>
        <end position="922"/>
    </location>
</feature>
<evidence type="ECO:0000256" key="1">
    <source>
        <dbReference type="SAM" id="MobiDB-lite"/>
    </source>
</evidence>
<organism evidence="2 3">
    <name type="scientific">Artemia franciscana</name>
    <name type="common">Brine shrimp</name>
    <name type="synonym">Artemia sanfranciscana</name>
    <dbReference type="NCBI Taxonomy" id="6661"/>
    <lineage>
        <taxon>Eukaryota</taxon>
        <taxon>Metazoa</taxon>
        <taxon>Ecdysozoa</taxon>
        <taxon>Arthropoda</taxon>
        <taxon>Crustacea</taxon>
        <taxon>Branchiopoda</taxon>
        <taxon>Anostraca</taxon>
        <taxon>Artemiidae</taxon>
        <taxon>Artemia</taxon>
    </lineage>
</organism>
<dbReference type="EMBL" id="JAVRJZ010000015">
    <property type="protein sequence ID" value="KAK2712079.1"/>
    <property type="molecule type" value="Genomic_DNA"/>
</dbReference>
<feature type="compositionally biased region" description="Basic and acidic residues" evidence="1">
    <location>
        <begin position="768"/>
        <end position="778"/>
    </location>
</feature>
<evidence type="ECO:0000313" key="2">
    <source>
        <dbReference type="EMBL" id="KAK2712079.1"/>
    </source>
</evidence>
<dbReference type="Proteomes" id="UP001187531">
    <property type="component" value="Unassembled WGS sequence"/>
</dbReference>
<gene>
    <name evidence="2" type="ORF">QYM36_010937</name>
</gene>